<feature type="compositionally biased region" description="Basic and acidic residues" evidence="1">
    <location>
        <begin position="856"/>
        <end position="869"/>
    </location>
</feature>
<dbReference type="InterPro" id="IPR018946">
    <property type="entry name" value="PhoD-like_MPP"/>
</dbReference>
<accession>A0A0C2IJR3</accession>
<name>A0A0C2IJR3_9PEZI</name>
<feature type="compositionally biased region" description="Basic and acidic residues" evidence="1">
    <location>
        <begin position="63"/>
        <end position="73"/>
    </location>
</feature>
<feature type="region of interest" description="Disordered" evidence="1">
    <location>
        <begin position="745"/>
        <end position="912"/>
    </location>
</feature>
<keyword evidence="4" id="KW-1185">Reference proteome</keyword>
<dbReference type="Gene3D" id="3.60.21.70">
    <property type="entry name" value="PhoD-like phosphatase"/>
    <property type="match status" value="1"/>
</dbReference>
<dbReference type="GO" id="GO:0016020">
    <property type="term" value="C:membrane"/>
    <property type="evidence" value="ECO:0007669"/>
    <property type="project" value="TreeGrafter"/>
</dbReference>
<comment type="caution">
    <text evidence="3">The sequence shown here is derived from an EMBL/GenBank/DDBJ whole genome shotgun (WGS) entry which is preliminary data.</text>
</comment>
<dbReference type="InterPro" id="IPR043904">
    <property type="entry name" value="PhoD_2-like"/>
</dbReference>
<dbReference type="PANTHER" id="PTHR46689">
    <property type="entry name" value="MEMBRANE PROTEIN, PUTATIVE-RELATED"/>
    <property type="match status" value="1"/>
</dbReference>
<dbReference type="GeneID" id="63677820"/>
<evidence type="ECO:0000313" key="3">
    <source>
        <dbReference type="EMBL" id="KIH87180.1"/>
    </source>
</evidence>
<dbReference type="AlphaFoldDB" id="A0A0C2IJR3"/>
<dbReference type="InterPro" id="IPR038607">
    <property type="entry name" value="PhoD-like_sf"/>
</dbReference>
<dbReference type="Proteomes" id="UP000031575">
    <property type="component" value="Unassembled WGS sequence"/>
</dbReference>
<dbReference type="OrthoDB" id="9999821at2759"/>
<protein>
    <submittedName>
        <fullName evidence="3">Transcription factor btf3</fullName>
    </submittedName>
</protein>
<dbReference type="EMBL" id="AWTV01000010">
    <property type="protein sequence ID" value="KIH87180.1"/>
    <property type="molecule type" value="Genomic_DNA"/>
</dbReference>
<organism evidence="3 4">
    <name type="scientific">Sporothrix brasiliensis 5110</name>
    <dbReference type="NCBI Taxonomy" id="1398154"/>
    <lineage>
        <taxon>Eukaryota</taxon>
        <taxon>Fungi</taxon>
        <taxon>Dikarya</taxon>
        <taxon>Ascomycota</taxon>
        <taxon>Pezizomycotina</taxon>
        <taxon>Sordariomycetes</taxon>
        <taxon>Sordariomycetidae</taxon>
        <taxon>Ophiostomatales</taxon>
        <taxon>Ophiostomataceae</taxon>
        <taxon>Sporothrix</taxon>
    </lineage>
</organism>
<dbReference type="RefSeq" id="XP_040615190.1">
    <property type="nucleotide sequence ID" value="XM_040762899.1"/>
</dbReference>
<dbReference type="Pfam" id="PF19050">
    <property type="entry name" value="PhoD_2"/>
    <property type="match status" value="3"/>
</dbReference>
<evidence type="ECO:0000256" key="1">
    <source>
        <dbReference type="SAM" id="MobiDB-lite"/>
    </source>
</evidence>
<gene>
    <name evidence="3" type="ORF">SPBR_04622</name>
</gene>
<evidence type="ECO:0000313" key="4">
    <source>
        <dbReference type="Proteomes" id="UP000031575"/>
    </source>
</evidence>
<reference evidence="3 4" key="1">
    <citation type="journal article" date="2014" name="BMC Genomics">
        <title>Comparative genomics of the major fungal agents of human and animal Sporotrichosis: Sporothrix schenckii and Sporothrix brasiliensis.</title>
        <authorList>
            <person name="Teixeira M.M."/>
            <person name="de Almeida L.G."/>
            <person name="Kubitschek-Barreira P."/>
            <person name="Alves F.L."/>
            <person name="Kioshima E.S."/>
            <person name="Abadio A.K."/>
            <person name="Fernandes L."/>
            <person name="Derengowski L.S."/>
            <person name="Ferreira K.S."/>
            <person name="Souza R.C."/>
            <person name="Ruiz J.C."/>
            <person name="de Andrade N.C."/>
            <person name="Paes H.C."/>
            <person name="Nicola A.M."/>
            <person name="Albuquerque P."/>
            <person name="Gerber A.L."/>
            <person name="Martins V.P."/>
            <person name="Peconick L.D."/>
            <person name="Neto A.V."/>
            <person name="Chaucanez C.B."/>
            <person name="Silva P.A."/>
            <person name="Cunha O.L."/>
            <person name="de Oliveira F.F."/>
            <person name="dos Santos T.C."/>
            <person name="Barros A.L."/>
            <person name="Soares M.A."/>
            <person name="de Oliveira L.M."/>
            <person name="Marini M.M."/>
            <person name="Villalobos-Duno H."/>
            <person name="Cunha M.M."/>
            <person name="de Hoog S."/>
            <person name="da Silveira J.F."/>
            <person name="Henrissat B."/>
            <person name="Nino-Vega G.A."/>
            <person name="Cisalpino P.S."/>
            <person name="Mora-Montes H.M."/>
            <person name="Almeida S.R."/>
            <person name="Stajich J.E."/>
            <person name="Lopes-Bezerra L.M."/>
            <person name="Vasconcelos A.T."/>
            <person name="Felipe M.S."/>
        </authorList>
    </citation>
    <scope>NUCLEOTIDE SEQUENCE [LARGE SCALE GENOMIC DNA]</scope>
    <source>
        <strain evidence="3 4">5110</strain>
    </source>
</reference>
<dbReference type="CDD" id="cd07389">
    <property type="entry name" value="MPP_PhoD"/>
    <property type="match status" value="1"/>
</dbReference>
<feature type="domain" description="PhoD-like phosphatase" evidence="2">
    <location>
        <begin position="285"/>
        <end position="444"/>
    </location>
</feature>
<feature type="compositionally biased region" description="Polar residues" evidence="1">
    <location>
        <begin position="897"/>
        <end position="912"/>
    </location>
</feature>
<feature type="compositionally biased region" description="Low complexity" evidence="1">
    <location>
        <begin position="798"/>
        <end position="807"/>
    </location>
</feature>
<feature type="domain" description="PhoD-like phosphatase" evidence="2">
    <location>
        <begin position="590"/>
        <end position="751"/>
    </location>
</feature>
<sequence length="912" mass="99162">MAEGHHPHLPHLHSGGAADDIDEIDNIGATSGTGGRNPHASANRWRHQESPAFARHAAASASKARDEERPRGDVKDLTAFLNASRITPAESAGVADAAGAAVDPSSPTAAKYSPNSGSAARFTPIVVPGEVDAAATGSPAAADGQAIGVPSDGEEILVGPLLNYRRMEDDRWIGSALIVTRGGGKTQPFVPTALIGPVRNVAEQAPAPTDGPSANGTGSVAKASGGSVQEIQGICLYSDPRNTFWRFDVSVPMGETESRWQYSFPGLRYTSDTKPRVNIFSVPAVTEAMRILFFSCNGFSVGTDEDAWSGPALWNDVIRYHAKTPFHVMIGGGDQIYNDSIRVTGPLREWTAIGNPKKRRDFPFTEKLRAECDDFYLNNYIKWYSTEPFAATNGQIPQLNIWDDHDVQQIIDGFGSYVNEFMKCDVFRGIGGTAHKYYMLFQHHLPPPASTYTSDAPQVAEAHQPDPVQLVDTYVAPPIIEPNYIIGSKPGPYVAEYSHNMYCKLGARMAFVGLDARTERTRHQVNYPDTYEQIFSRLTAEFRAAAAADEPIKHLILLLGIPIAYPRLTWLENVFSSPLLGPVKFMNRRFGFGGGFFNYFDGNVDLLDDLDDHYTARTHKKERNWFIERLQVLSAEHSVRITILGGDVHLAALGRFYANPDLNVASENDYRFMINVVSSAITNKPPPAAIANLLARRNKIHHLNSSTDETLFKLFNKDPGTSAKTASHNQVTMPSRNFAIITENSPNNTESEERPRPQALASDAAVQPKPPPSRGSSRFGRRSASRRREMSSNELPRGSSAGASTAGGANGEPKAHANGRNGRHALHAGEEGAGTEHSAASDLHGKGNDGSLDVCIRVEIDQHDPEGKTEPYGLTIPPLDYTGPPPIPRVPHHFRSSRPNTGNRSTTTASSA</sequence>
<dbReference type="VEuPathDB" id="FungiDB:SPBR_04622"/>
<dbReference type="HOGENOM" id="CLU_000998_3_0_1"/>
<evidence type="ECO:0000259" key="2">
    <source>
        <dbReference type="Pfam" id="PF19050"/>
    </source>
</evidence>
<feature type="domain" description="PhoD-like phosphatase" evidence="2">
    <location>
        <begin position="505"/>
        <end position="575"/>
    </location>
</feature>
<dbReference type="PANTHER" id="PTHR46689:SF3">
    <property type="entry name" value="PHOD-LIKE PHOSPHATASE DOMAIN-CONTAINING PROTEIN"/>
    <property type="match status" value="1"/>
</dbReference>
<proteinExistence type="predicted"/>
<feature type="region of interest" description="Disordered" evidence="1">
    <location>
        <begin position="1"/>
        <end position="73"/>
    </location>
</feature>
<feature type="compositionally biased region" description="Low complexity" evidence="1">
    <location>
        <begin position="50"/>
        <end position="62"/>
    </location>
</feature>